<dbReference type="AlphaFoldDB" id="A0A8J3DMB8"/>
<evidence type="ECO:0000313" key="2">
    <source>
        <dbReference type="Proteomes" id="UP000641137"/>
    </source>
</evidence>
<keyword evidence="2" id="KW-1185">Reference proteome</keyword>
<proteinExistence type="predicted"/>
<dbReference type="Proteomes" id="UP000641137">
    <property type="component" value="Unassembled WGS sequence"/>
</dbReference>
<evidence type="ECO:0008006" key="3">
    <source>
        <dbReference type="Google" id="ProtNLM"/>
    </source>
</evidence>
<protein>
    <recommendedName>
        <fullName evidence="3">SH3-like domain-containing protein</fullName>
    </recommendedName>
</protein>
<reference evidence="1" key="1">
    <citation type="journal article" date="2014" name="Int. J. Syst. Evol. Microbiol.">
        <title>Complete genome sequence of Corynebacterium casei LMG S-19264T (=DSM 44701T), isolated from a smear-ripened cheese.</title>
        <authorList>
            <consortium name="US DOE Joint Genome Institute (JGI-PGF)"/>
            <person name="Walter F."/>
            <person name="Albersmeier A."/>
            <person name="Kalinowski J."/>
            <person name="Ruckert C."/>
        </authorList>
    </citation>
    <scope>NUCLEOTIDE SEQUENCE</scope>
    <source>
        <strain evidence="1">KCTC 42097</strain>
    </source>
</reference>
<comment type="caution">
    <text evidence="1">The sequence shown here is derived from an EMBL/GenBank/DDBJ whole genome shotgun (WGS) entry which is preliminary data.</text>
</comment>
<dbReference type="Pfam" id="PF06347">
    <property type="entry name" value="SH3_4"/>
    <property type="match status" value="2"/>
</dbReference>
<accession>A0A8J3DMB8</accession>
<gene>
    <name evidence="1" type="ORF">GCM10010136_10750</name>
</gene>
<name>A0A8J3DMB8_9HYPH</name>
<dbReference type="RefSeq" id="WP_189488690.1">
    <property type="nucleotide sequence ID" value="NZ_BMZO01000003.1"/>
</dbReference>
<dbReference type="EMBL" id="BMZO01000003">
    <property type="protein sequence ID" value="GHC67046.1"/>
    <property type="molecule type" value="Genomic_DNA"/>
</dbReference>
<dbReference type="Gene3D" id="2.30.30.40">
    <property type="entry name" value="SH3 Domains"/>
    <property type="match status" value="1"/>
</dbReference>
<organism evidence="1 2">
    <name type="scientific">Limoniibacter endophyticus</name>
    <dbReference type="NCBI Taxonomy" id="1565040"/>
    <lineage>
        <taxon>Bacteria</taxon>
        <taxon>Pseudomonadati</taxon>
        <taxon>Pseudomonadota</taxon>
        <taxon>Alphaproteobacteria</taxon>
        <taxon>Hyphomicrobiales</taxon>
        <taxon>Bartonellaceae</taxon>
        <taxon>Limoniibacter</taxon>
    </lineage>
</organism>
<evidence type="ECO:0000313" key="1">
    <source>
        <dbReference type="EMBL" id="GHC67046.1"/>
    </source>
</evidence>
<dbReference type="InterPro" id="IPR010466">
    <property type="entry name" value="DUF1058"/>
</dbReference>
<sequence length="184" mass="20198">MRKGGVSASLLALATFIAAVGTFNLTPVTIALAQETRVGPSGLPLPRFVSLKSGRVNARVGPGLNYAISWLYIKAGLPVEIIQEFDNWRKIRDSEGAVGWVNQSLLSGRRTILAAPWEKDKEQLIPVYSQPQDGARLIAQVEPGAFGQLQQCNGTWCQISFNGREGWMDQTRLWGAYPGEKIEE</sequence>
<reference evidence="1" key="2">
    <citation type="submission" date="2020-09" db="EMBL/GenBank/DDBJ databases">
        <authorList>
            <person name="Sun Q."/>
            <person name="Kim S."/>
        </authorList>
    </citation>
    <scope>NUCLEOTIDE SEQUENCE</scope>
    <source>
        <strain evidence="1">KCTC 42097</strain>
    </source>
</reference>